<organism evidence="1 2">
    <name type="scientific">Candidatus Segetimicrobium genomatis</name>
    <dbReference type="NCBI Taxonomy" id="2569760"/>
    <lineage>
        <taxon>Bacteria</taxon>
        <taxon>Bacillati</taxon>
        <taxon>Candidatus Sysuimicrobiota</taxon>
        <taxon>Candidatus Sysuimicrobiia</taxon>
        <taxon>Candidatus Sysuimicrobiales</taxon>
        <taxon>Candidatus Segetimicrobiaceae</taxon>
        <taxon>Candidatus Segetimicrobium</taxon>
    </lineage>
</organism>
<accession>A0A537JX68</accession>
<evidence type="ECO:0000313" key="1">
    <source>
        <dbReference type="EMBL" id="TMI87786.1"/>
    </source>
</evidence>
<reference evidence="1 2" key="1">
    <citation type="journal article" date="2019" name="Nat. Microbiol.">
        <title>Mediterranean grassland soil C-N compound turnover is dependent on rainfall and depth, and is mediated by genomically divergent microorganisms.</title>
        <authorList>
            <person name="Diamond S."/>
            <person name="Andeer P.F."/>
            <person name="Li Z."/>
            <person name="Crits-Christoph A."/>
            <person name="Burstein D."/>
            <person name="Anantharaman K."/>
            <person name="Lane K.R."/>
            <person name="Thomas B.C."/>
            <person name="Pan C."/>
            <person name="Northen T.R."/>
            <person name="Banfield J.F."/>
        </authorList>
    </citation>
    <scope>NUCLEOTIDE SEQUENCE [LARGE SCALE GENOMIC DNA]</scope>
    <source>
        <strain evidence="1">NP_3</strain>
    </source>
</reference>
<name>A0A537JX68_9BACT</name>
<sequence>MTEAVCYNCGCNMPDNPMGMGHAGAEPKGKSITNKTFDEAGRSMEETADESKRNALDLLKKVLGEKPARIVKDPSGFDRYDDR</sequence>
<evidence type="ECO:0000313" key="2">
    <source>
        <dbReference type="Proteomes" id="UP000318509"/>
    </source>
</evidence>
<dbReference type="Proteomes" id="UP000318509">
    <property type="component" value="Unassembled WGS sequence"/>
</dbReference>
<comment type="caution">
    <text evidence="1">The sequence shown here is derived from an EMBL/GenBank/DDBJ whole genome shotgun (WGS) entry which is preliminary data.</text>
</comment>
<gene>
    <name evidence="1" type="ORF">E6H00_14785</name>
</gene>
<proteinExistence type="predicted"/>
<dbReference type="AlphaFoldDB" id="A0A537JX68"/>
<protein>
    <submittedName>
        <fullName evidence="1">Uncharacterized protein</fullName>
    </submittedName>
</protein>
<dbReference type="EMBL" id="VBAK01000151">
    <property type="protein sequence ID" value="TMI87786.1"/>
    <property type="molecule type" value="Genomic_DNA"/>
</dbReference>